<evidence type="ECO:0000256" key="1">
    <source>
        <dbReference type="SAM" id="MobiDB-lite"/>
    </source>
</evidence>
<reference evidence="2 3" key="1">
    <citation type="journal article" date="2013" name="PLoS Genet.">
        <title>The genome and development-dependent transcriptomes of Pyronema confluens: a window into fungal evolution.</title>
        <authorList>
            <person name="Traeger S."/>
            <person name="Altegoer F."/>
            <person name="Freitag M."/>
            <person name="Gabaldon T."/>
            <person name="Kempken F."/>
            <person name="Kumar A."/>
            <person name="Marcet-Houben M."/>
            <person name="Poggeler S."/>
            <person name="Stajich J.E."/>
            <person name="Nowrousian M."/>
        </authorList>
    </citation>
    <scope>NUCLEOTIDE SEQUENCE [LARGE SCALE GENOMIC DNA]</scope>
    <source>
        <strain evidence="3">CBS 100304</strain>
        <tissue evidence="2">Vegetative mycelium</tissue>
    </source>
</reference>
<dbReference type="EMBL" id="HF935474">
    <property type="protein sequence ID" value="CCX09536.1"/>
    <property type="molecule type" value="Genomic_DNA"/>
</dbReference>
<protein>
    <submittedName>
        <fullName evidence="2">Uncharacterized protein</fullName>
    </submittedName>
</protein>
<keyword evidence="3" id="KW-1185">Reference proteome</keyword>
<dbReference type="AlphaFoldDB" id="U4L171"/>
<dbReference type="Proteomes" id="UP000018144">
    <property type="component" value="Unassembled WGS sequence"/>
</dbReference>
<proteinExistence type="predicted"/>
<sequence length="131" mass="14855">MPPGQFFKLKENELLLVNTLFVQSIPTTKKLYLYPPPHDHHQGTQNRENALESKDSPCDRNLWSVNLSSLDPDLPKLVLLRPYPTTLSSTTAGSNPFPTGEVKGTATVSEPDHPINDWEWIVQYALVFIWL</sequence>
<evidence type="ECO:0000313" key="2">
    <source>
        <dbReference type="EMBL" id="CCX09536.1"/>
    </source>
</evidence>
<name>U4L171_PYROM</name>
<accession>U4L171</accession>
<evidence type="ECO:0000313" key="3">
    <source>
        <dbReference type="Proteomes" id="UP000018144"/>
    </source>
</evidence>
<gene>
    <name evidence="2" type="ORF">PCON_09129</name>
</gene>
<organism evidence="2 3">
    <name type="scientific">Pyronema omphalodes (strain CBS 100304)</name>
    <name type="common">Pyronema confluens</name>
    <dbReference type="NCBI Taxonomy" id="1076935"/>
    <lineage>
        <taxon>Eukaryota</taxon>
        <taxon>Fungi</taxon>
        <taxon>Dikarya</taxon>
        <taxon>Ascomycota</taxon>
        <taxon>Pezizomycotina</taxon>
        <taxon>Pezizomycetes</taxon>
        <taxon>Pezizales</taxon>
        <taxon>Pyronemataceae</taxon>
        <taxon>Pyronema</taxon>
    </lineage>
</organism>
<feature type="region of interest" description="Disordered" evidence="1">
    <location>
        <begin position="35"/>
        <end position="55"/>
    </location>
</feature>